<feature type="region of interest" description="Disordered" evidence="1">
    <location>
        <begin position="45"/>
        <end position="84"/>
    </location>
</feature>
<feature type="region of interest" description="Disordered" evidence="1">
    <location>
        <begin position="302"/>
        <end position="396"/>
    </location>
</feature>
<organism evidence="2 3">
    <name type="scientific">Pristionchus fissidentatus</name>
    <dbReference type="NCBI Taxonomy" id="1538716"/>
    <lineage>
        <taxon>Eukaryota</taxon>
        <taxon>Metazoa</taxon>
        <taxon>Ecdysozoa</taxon>
        <taxon>Nematoda</taxon>
        <taxon>Chromadorea</taxon>
        <taxon>Rhabditida</taxon>
        <taxon>Rhabditina</taxon>
        <taxon>Diplogasteromorpha</taxon>
        <taxon>Diplogasteroidea</taxon>
        <taxon>Neodiplogasteridae</taxon>
        <taxon>Pristionchus</taxon>
    </lineage>
</organism>
<feature type="compositionally biased region" description="Acidic residues" evidence="1">
    <location>
        <begin position="137"/>
        <end position="161"/>
    </location>
</feature>
<feature type="compositionally biased region" description="Basic and acidic residues" evidence="1">
    <location>
        <begin position="351"/>
        <end position="362"/>
    </location>
</feature>
<feature type="region of interest" description="Disordered" evidence="1">
    <location>
        <begin position="241"/>
        <end position="276"/>
    </location>
</feature>
<keyword evidence="3" id="KW-1185">Reference proteome</keyword>
<feature type="compositionally biased region" description="Basic and acidic residues" evidence="1">
    <location>
        <begin position="63"/>
        <end position="82"/>
    </location>
</feature>
<protein>
    <submittedName>
        <fullName evidence="2">Uncharacterized protein</fullName>
    </submittedName>
</protein>
<evidence type="ECO:0000313" key="3">
    <source>
        <dbReference type="Proteomes" id="UP001432322"/>
    </source>
</evidence>
<evidence type="ECO:0000313" key="2">
    <source>
        <dbReference type="EMBL" id="GMT08854.1"/>
    </source>
</evidence>
<proteinExistence type="predicted"/>
<feature type="non-terminal residue" evidence="2">
    <location>
        <position position="1"/>
    </location>
</feature>
<dbReference type="EMBL" id="BTSY01000001">
    <property type="protein sequence ID" value="GMT08854.1"/>
    <property type="molecule type" value="Genomic_DNA"/>
</dbReference>
<gene>
    <name evidence="2" type="ORF">PFISCL1PPCAC_151</name>
</gene>
<accession>A0AAV5UP94</accession>
<feature type="compositionally biased region" description="Basic and acidic residues" evidence="1">
    <location>
        <begin position="316"/>
        <end position="344"/>
    </location>
</feature>
<feature type="region of interest" description="Disordered" evidence="1">
    <location>
        <begin position="135"/>
        <end position="162"/>
    </location>
</feature>
<dbReference type="Proteomes" id="UP001432322">
    <property type="component" value="Unassembled WGS sequence"/>
</dbReference>
<reference evidence="2" key="1">
    <citation type="submission" date="2023-10" db="EMBL/GenBank/DDBJ databases">
        <title>Genome assembly of Pristionchus species.</title>
        <authorList>
            <person name="Yoshida K."/>
            <person name="Sommer R.J."/>
        </authorList>
    </citation>
    <scope>NUCLEOTIDE SEQUENCE</scope>
    <source>
        <strain evidence="2">RS5133</strain>
    </source>
</reference>
<evidence type="ECO:0000256" key="1">
    <source>
        <dbReference type="SAM" id="MobiDB-lite"/>
    </source>
</evidence>
<dbReference type="AlphaFoldDB" id="A0AAV5UP94"/>
<sequence length="464" mass="52133">SSLPSVSSNITMARSKLKSKLRGCCPFLYPQRKSSVAYGEEAALSSVTPSAYQESTGHTPRPARTDWMESTREGTSRAESRMETQSMMSGLNFTRSGYMRDEPYSWQVRTAIEMENSLDPLILTAIEKEASGLVADEKEEEAKEGEECEKEESTVEMDDDEISMKTALEESFHSRDEEESIPYPDEMMVTAREASFDCGEEGIESKEISIEWKETLGDCEKEKEEVEDDKKSMVTIEAALSKREEAMKNESIPYPEQSPMATEREASLVTSEDSIVRDKESMGLMELQYPEQNKSLTMAERGVMETREQSIQPKELPYHEDAENRRVNLGEGSHEEAASPDEKSTAGGLLKHIDPILKDEKSATVPGKATTTVPLGAFPAPHVAQRKKSGEKKEDVVHAPLGARPSLITRWERLTDEDRAIVAELRRVRSEMRLTKADGWPTLELDKKGREIVEDAQHLAPFFY</sequence>
<name>A0AAV5UP94_9BILA</name>
<comment type="caution">
    <text evidence="2">The sequence shown here is derived from an EMBL/GenBank/DDBJ whole genome shotgun (WGS) entry which is preliminary data.</text>
</comment>
<feature type="compositionally biased region" description="Polar residues" evidence="1">
    <location>
        <begin position="45"/>
        <end position="58"/>
    </location>
</feature>